<gene>
    <name evidence="2" type="ORF">H6G24_18895</name>
</gene>
<keyword evidence="1" id="KW-0812">Transmembrane</keyword>
<keyword evidence="1" id="KW-1133">Transmembrane helix</keyword>
<keyword evidence="1" id="KW-0472">Membrane</keyword>
<evidence type="ECO:0000256" key="1">
    <source>
        <dbReference type="SAM" id="Phobius"/>
    </source>
</evidence>
<dbReference type="RefSeq" id="WP_190544690.1">
    <property type="nucleotide sequence ID" value="NZ_CAWPNO010000061.1"/>
</dbReference>
<reference evidence="2 3" key="1">
    <citation type="journal article" date="2020" name="ISME J.">
        <title>Comparative genomics reveals insights into cyanobacterial evolution and habitat adaptation.</title>
        <authorList>
            <person name="Chen M.Y."/>
            <person name="Teng W.K."/>
            <person name="Zhao L."/>
            <person name="Hu C.X."/>
            <person name="Zhou Y.K."/>
            <person name="Han B.P."/>
            <person name="Song L.R."/>
            <person name="Shu W.S."/>
        </authorList>
    </citation>
    <scope>NUCLEOTIDE SEQUENCE [LARGE SCALE GENOMIC DNA]</scope>
    <source>
        <strain evidence="2 3">FACHB-288</strain>
    </source>
</reference>
<proteinExistence type="predicted"/>
<sequence>MGIAKIWDIIWDNGPFHWATAFVLIVAVIVEFYTVWQYCSKTQAAIKSLENPKNSRLQENSNVRRWKDRYLQTDTKGDFKKPDDKFLLIKYPSVLSRPIPRSSLRFVTTLCTAIGVLGTFYGIQDGLQGINLSSINNSSELMEASTGLLEGMKTAFSTSLMGLGSGSLFTLVLFISDSLKQKRRDSLRERLEKIATLPTTDNANAEVVQILSRVADTFTGLNHLSAEAIGQAVGQQMLTLILPGMKAIFTEQRQLRELQQNPGEKVLEELIKNLRIQVIEPIAVRLDKSAELTQQASNAVLTLHKELGGISQSLANSIQKMQDFQQDTLVKLEGFANNLGETLTQFQTDTKDVLQLTSQEINQAVQESIQGMTAQRSAFETSAQQAAATFKGIRQELEIALEKRAAVETDMLHTFANNLETTFSRLKTDTIDVLQLTSQEINRSVQESIQGMTAQRSAFETSAQQAAATFKGIREELETALENRAKVESEMLQDTQARISEILSEANTAFTKQTNNLKKVGDDASNLMNDARNNLLEALGNIDRTLTATRETVEHDLTKFREEYQGNLQEFFRQQNNLLEGTLGEHRDGLTSVVTNLDRVFKEEAERRIKLTEEVDRSMNKIQMSVEQIHKLVSAAGLHDAQRLIQLEKLAIGIGQQVQIVDNSYKNLNDKFDHSLESWRDHLENSMKQTVDLQESFFQKADEAMTKVCDRVLHTASVLLDANDNGNGRNHHG</sequence>
<name>A0ABR8AES8_9CYAN</name>
<evidence type="ECO:0000313" key="3">
    <source>
        <dbReference type="Proteomes" id="UP000658514"/>
    </source>
</evidence>
<feature type="transmembrane region" description="Helical" evidence="1">
    <location>
        <begin position="104"/>
        <end position="123"/>
    </location>
</feature>
<dbReference type="Proteomes" id="UP000658514">
    <property type="component" value="Unassembled WGS sequence"/>
</dbReference>
<evidence type="ECO:0000313" key="2">
    <source>
        <dbReference type="EMBL" id="MBD2197546.1"/>
    </source>
</evidence>
<organism evidence="2 3">
    <name type="scientific">Calothrix parietina FACHB-288</name>
    <dbReference type="NCBI Taxonomy" id="2692896"/>
    <lineage>
        <taxon>Bacteria</taxon>
        <taxon>Bacillati</taxon>
        <taxon>Cyanobacteriota</taxon>
        <taxon>Cyanophyceae</taxon>
        <taxon>Nostocales</taxon>
        <taxon>Calotrichaceae</taxon>
        <taxon>Calothrix</taxon>
    </lineage>
</organism>
<evidence type="ECO:0008006" key="4">
    <source>
        <dbReference type="Google" id="ProtNLM"/>
    </source>
</evidence>
<comment type="caution">
    <text evidence="2">The sequence shown here is derived from an EMBL/GenBank/DDBJ whole genome shotgun (WGS) entry which is preliminary data.</text>
</comment>
<accession>A0ABR8AES8</accession>
<dbReference type="EMBL" id="JACJQH010000029">
    <property type="protein sequence ID" value="MBD2197546.1"/>
    <property type="molecule type" value="Genomic_DNA"/>
</dbReference>
<feature type="transmembrane region" description="Helical" evidence="1">
    <location>
        <begin position="16"/>
        <end position="36"/>
    </location>
</feature>
<protein>
    <recommendedName>
        <fullName evidence="4">MotA/TolQ/ExbB proton channel domain-containing protein</fullName>
    </recommendedName>
</protein>
<keyword evidence="3" id="KW-1185">Reference proteome</keyword>